<accession>A0AAE1T3D1</accession>
<feature type="signal peptide" evidence="1">
    <location>
        <begin position="1"/>
        <end position="18"/>
    </location>
</feature>
<organism evidence="2 3">
    <name type="scientific">Anisodus tanguticus</name>
    <dbReference type="NCBI Taxonomy" id="243964"/>
    <lineage>
        <taxon>Eukaryota</taxon>
        <taxon>Viridiplantae</taxon>
        <taxon>Streptophyta</taxon>
        <taxon>Embryophyta</taxon>
        <taxon>Tracheophyta</taxon>
        <taxon>Spermatophyta</taxon>
        <taxon>Magnoliopsida</taxon>
        <taxon>eudicotyledons</taxon>
        <taxon>Gunneridae</taxon>
        <taxon>Pentapetalae</taxon>
        <taxon>asterids</taxon>
        <taxon>lamiids</taxon>
        <taxon>Solanales</taxon>
        <taxon>Solanaceae</taxon>
        <taxon>Solanoideae</taxon>
        <taxon>Hyoscyameae</taxon>
        <taxon>Anisodus</taxon>
    </lineage>
</organism>
<comment type="caution">
    <text evidence="2">The sequence shown here is derived from an EMBL/GenBank/DDBJ whole genome shotgun (WGS) entry which is preliminary data.</text>
</comment>
<proteinExistence type="predicted"/>
<keyword evidence="3" id="KW-1185">Reference proteome</keyword>
<dbReference type="EMBL" id="JAVYJV010000001">
    <property type="protein sequence ID" value="KAK4380267.1"/>
    <property type="molecule type" value="Genomic_DNA"/>
</dbReference>
<protein>
    <submittedName>
        <fullName evidence="2">Uncharacterized protein</fullName>
    </submittedName>
</protein>
<reference evidence="2" key="1">
    <citation type="submission" date="2023-12" db="EMBL/GenBank/DDBJ databases">
        <title>Genome assembly of Anisodus tanguticus.</title>
        <authorList>
            <person name="Wang Y.-J."/>
        </authorList>
    </citation>
    <scope>NUCLEOTIDE SEQUENCE</scope>
    <source>
        <strain evidence="2">KB-2021</strain>
        <tissue evidence="2">Leaf</tissue>
    </source>
</reference>
<keyword evidence="1" id="KW-0732">Signal</keyword>
<dbReference type="Proteomes" id="UP001291623">
    <property type="component" value="Unassembled WGS sequence"/>
</dbReference>
<gene>
    <name evidence="2" type="ORF">RND71_002129</name>
</gene>
<name>A0AAE1T3D1_9SOLA</name>
<feature type="chain" id="PRO_5042214808" evidence="1">
    <location>
        <begin position="19"/>
        <end position="69"/>
    </location>
</feature>
<evidence type="ECO:0000313" key="2">
    <source>
        <dbReference type="EMBL" id="KAK4380267.1"/>
    </source>
</evidence>
<sequence>MNRCLLLLIGTLMEQSFSSFDHFEKHETFLQCYSSLFHSGGTIYVRALKEKGVEVKVMTFPDDIHEHDR</sequence>
<evidence type="ECO:0000313" key="3">
    <source>
        <dbReference type="Proteomes" id="UP001291623"/>
    </source>
</evidence>
<dbReference type="AlphaFoldDB" id="A0AAE1T3D1"/>
<evidence type="ECO:0000256" key="1">
    <source>
        <dbReference type="SAM" id="SignalP"/>
    </source>
</evidence>